<sequence>MAPPAVELSPQPDIPSPTTDKAHLPPGLKPIPFEKLDSRSDEEIAEWLQIRHPVTSDKNVWVFWDSGFKQMAPWVQRSIINCVRRLGPGWTVHVVDGVSGSETSIYHYVDASYFHDAFNEKKMDGIFVGQHSGDLVRLPLLWLYGGVWMDAGMFLFRHLDDICWKKIEDAESLYDLAGFSIQLNQEKPDVECMLNGFIATKRKNLFIKKWHDIYLEVWKGKTNADGLHEHPLLKHLPLMCPPLDKRDFPDLKVVMEPFTDYLTHFMCFERTRKIIDPNDGFNGPEYYAKRILLAPALQEIYYFQKVTKWSGPRQFELLTAKRTGEGVIRDEKWHAAEAFVNDSLANTSIMKLSHGGGEGLESLADLWDSEEHKDKDNIEGTFAAYLRYGSIHFDQTREIVPLKFDLTTEEVLNIGHLEPKKD</sequence>
<proteinExistence type="predicted"/>
<evidence type="ECO:0000256" key="1">
    <source>
        <dbReference type="SAM" id="MobiDB-lite"/>
    </source>
</evidence>
<dbReference type="eggNOG" id="ENOG502SJBY">
    <property type="taxonomic scope" value="Eukaryota"/>
</dbReference>
<dbReference type="InterPro" id="IPR029044">
    <property type="entry name" value="Nucleotide-diphossugar_trans"/>
</dbReference>
<dbReference type="Proteomes" id="UP000012174">
    <property type="component" value="Unassembled WGS sequence"/>
</dbReference>
<name>M7SHU0_EUTLA</name>
<dbReference type="GO" id="GO:0016757">
    <property type="term" value="F:glycosyltransferase activity"/>
    <property type="evidence" value="ECO:0007669"/>
    <property type="project" value="InterPro"/>
</dbReference>
<evidence type="ECO:0000313" key="3">
    <source>
        <dbReference type="Proteomes" id="UP000012174"/>
    </source>
</evidence>
<dbReference type="AlphaFoldDB" id="M7SHU0"/>
<protein>
    <submittedName>
        <fullName evidence="2">Putative capsule polysaccharide biosynthesis protein</fullName>
    </submittedName>
</protein>
<dbReference type="KEGG" id="ela:UCREL1_9370"/>
<dbReference type="HOGENOM" id="CLU_061936_0_0_1"/>
<dbReference type="OrthoDB" id="409543at2759"/>
<dbReference type="InterPro" id="IPR008441">
    <property type="entry name" value="AfumC-like_glycosyl_Trfase"/>
</dbReference>
<gene>
    <name evidence="2" type="ORF">UCREL1_9370</name>
</gene>
<accession>M7SHU0</accession>
<reference evidence="3" key="1">
    <citation type="journal article" date="2013" name="Genome Announc.">
        <title>Draft genome sequence of the grapevine dieback fungus Eutypa lata UCR-EL1.</title>
        <authorList>
            <person name="Blanco-Ulate B."/>
            <person name="Rolshausen P.E."/>
            <person name="Cantu D."/>
        </authorList>
    </citation>
    <scope>NUCLEOTIDE SEQUENCE [LARGE SCALE GENOMIC DNA]</scope>
    <source>
        <strain evidence="3">UCR-EL1</strain>
    </source>
</reference>
<keyword evidence="3" id="KW-1185">Reference proteome</keyword>
<dbReference type="Gene3D" id="3.90.550.20">
    <property type="match status" value="1"/>
</dbReference>
<dbReference type="EMBL" id="KB707185">
    <property type="protein sequence ID" value="EMR63697.1"/>
    <property type="molecule type" value="Genomic_DNA"/>
</dbReference>
<evidence type="ECO:0000313" key="2">
    <source>
        <dbReference type="EMBL" id="EMR63697.1"/>
    </source>
</evidence>
<dbReference type="OMA" id="MKLSHGP"/>
<dbReference type="Pfam" id="PF05704">
    <property type="entry name" value="Caps_synth"/>
    <property type="match status" value="1"/>
</dbReference>
<organism evidence="2 3">
    <name type="scientific">Eutypa lata (strain UCR-EL1)</name>
    <name type="common">Grapevine dieback disease fungus</name>
    <name type="synonym">Eutypa armeniacae</name>
    <dbReference type="NCBI Taxonomy" id="1287681"/>
    <lineage>
        <taxon>Eukaryota</taxon>
        <taxon>Fungi</taxon>
        <taxon>Dikarya</taxon>
        <taxon>Ascomycota</taxon>
        <taxon>Pezizomycotina</taxon>
        <taxon>Sordariomycetes</taxon>
        <taxon>Xylariomycetidae</taxon>
        <taxon>Xylariales</taxon>
        <taxon>Diatrypaceae</taxon>
        <taxon>Eutypa</taxon>
    </lineage>
</organism>
<feature type="region of interest" description="Disordered" evidence="1">
    <location>
        <begin position="1"/>
        <end position="27"/>
    </location>
</feature>
<dbReference type="SUPFAM" id="SSF53448">
    <property type="entry name" value="Nucleotide-diphospho-sugar transferases"/>
    <property type="match status" value="1"/>
</dbReference>